<keyword evidence="2" id="KW-1185">Reference proteome</keyword>
<name>A0A0C9UUF1_SPHS4</name>
<sequence>MGSDWFRKPNPAAVELKRHLESQLHCYRTRAEQAGSTAHQIFPGLQSTEKESAGVPTAGEFRFHFDTAMLLGTEIIIALITY</sequence>
<organism evidence="1 2">
    <name type="scientific">Sphaerobolus stellatus (strain SS14)</name>
    <dbReference type="NCBI Taxonomy" id="990650"/>
    <lineage>
        <taxon>Eukaryota</taxon>
        <taxon>Fungi</taxon>
        <taxon>Dikarya</taxon>
        <taxon>Basidiomycota</taxon>
        <taxon>Agaricomycotina</taxon>
        <taxon>Agaricomycetes</taxon>
        <taxon>Phallomycetidae</taxon>
        <taxon>Geastrales</taxon>
        <taxon>Sphaerobolaceae</taxon>
        <taxon>Sphaerobolus</taxon>
    </lineage>
</organism>
<dbReference type="EMBL" id="KN837294">
    <property type="protein sequence ID" value="KIJ28936.1"/>
    <property type="molecule type" value="Genomic_DNA"/>
</dbReference>
<dbReference type="HOGENOM" id="CLU_2559783_0_0_1"/>
<accession>A0A0C9UUF1</accession>
<dbReference type="AlphaFoldDB" id="A0A0C9UUF1"/>
<protein>
    <submittedName>
        <fullName evidence="1">Uncharacterized protein</fullName>
    </submittedName>
</protein>
<gene>
    <name evidence="1" type="ORF">M422DRAFT_269721</name>
</gene>
<dbReference type="Proteomes" id="UP000054279">
    <property type="component" value="Unassembled WGS sequence"/>
</dbReference>
<proteinExistence type="predicted"/>
<evidence type="ECO:0000313" key="2">
    <source>
        <dbReference type="Proteomes" id="UP000054279"/>
    </source>
</evidence>
<reference evidence="1 2" key="1">
    <citation type="submission" date="2014-06" db="EMBL/GenBank/DDBJ databases">
        <title>Evolutionary Origins and Diversification of the Mycorrhizal Mutualists.</title>
        <authorList>
            <consortium name="DOE Joint Genome Institute"/>
            <consortium name="Mycorrhizal Genomics Consortium"/>
            <person name="Kohler A."/>
            <person name="Kuo A."/>
            <person name="Nagy L.G."/>
            <person name="Floudas D."/>
            <person name="Copeland A."/>
            <person name="Barry K.W."/>
            <person name="Cichocki N."/>
            <person name="Veneault-Fourrey C."/>
            <person name="LaButti K."/>
            <person name="Lindquist E.A."/>
            <person name="Lipzen A."/>
            <person name="Lundell T."/>
            <person name="Morin E."/>
            <person name="Murat C."/>
            <person name="Riley R."/>
            <person name="Ohm R."/>
            <person name="Sun H."/>
            <person name="Tunlid A."/>
            <person name="Henrissat B."/>
            <person name="Grigoriev I.V."/>
            <person name="Hibbett D.S."/>
            <person name="Martin F."/>
        </authorList>
    </citation>
    <scope>NUCLEOTIDE SEQUENCE [LARGE SCALE GENOMIC DNA]</scope>
    <source>
        <strain evidence="1 2">SS14</strain>
    </source>
</reference>
<evidence type="ECO:0000313" key="1">
    <source>
        <dbReference type="EMBL" id="KIJ28936.1"/>
    </source>
</evidence>